<dbReference type="Proteomes" id="UP000256326">
    <property type="component" value="Unassembled WGS sequence"/>
</dbReference>
<evidence type="ECO:0000313" key="2">
    <source>
        <dbReference type="Proteomes" id="UP000256326"/>
    </source>
</evidence>
<name>A0A3D9CS70_9FLAO</name>
<evidence type="ECO:0000313" key="1">
    <source>
        <dbReference type="EMBL" id="REC68626.1"/>
    </source>
</evidence>
<dbReference type="EMBL" id="QNUG01000032">
    <property type="protein sequence ID" value="REC68626.1"/>
    <property type="molecule type" value="Genomic_DNA"/>
</dbReference>
<dbReference type="AlphaFoldDB" id="A0A3D9CS70"/>
<accession>A0A3D9CS70</accession>
<reference evidence="1 2" key="1">
    <citation type="journal article" date="2006" name="Int. J. Syst. Evol. Microbiol.">
        <title>Chryseobacterium hispanicum sp. nov., isolated from the drinking water distribution system of Sevilla, Spain.</title>
        <authorList>
            <person name="Gallego V."/>
            <person name="Garcia M.T."/>
            <person name="Ventosa A."/>
        </authorList>
    </citation>
    <scope>NUCLEOTIDE SEQUENCE [LARGE SCALE GENOMIC DNA]</scope>
    <source>
        <strain evidence="1 2">KCTC 22104</strain>
    </source>
</reference>
<keyword evidence="2" id="KW-1185">Reference proteome</keyword>
<protein>
    <submittedName>
        <fullName evidence="1">Uncharacterized protein</fullName>
    </submittedName>
</protein>
<organism evidence="1 2">
    <name type="scientific">Epilithonimonas hispanica</name>
    <dbReference type="NCBI Taxonomy" id="358687"/>
    <lineage>
        <taxon>Bacteria</taxon>
        <taxon>Pseudomonadati</taxon>
        <taxon>Bacteroidota</taxon>
        <taxon>Flavobacteriia</taxon>
        <taxon>Flavobacteriales</taxon>
        <taxon>Weeksellaceae</taxon>
        <taxon>Chryseobacterium group</taxon>
        <taxon>Epilithonimonas</taxon>
    </lineage>
</organism>
<gene>
    <name evidence="1" type="ORF">DRF58_13520</name>
</gene>
<proteinExistence type="predicted"/>
<sequence>MNFGLRFLFILFISFVKSQNIESLANIPSELKESEIRIYKDRGIYNSGFVFRIYKDGQTWKANLTQWFLPKKISQDEFERVAPKLIALKPTKTIEELFLNLRALNIEFLPKEEYFQYKKEKRKVVYDEEEKDWLFETTNAIQILDGTGYLVKYQSGKQKNEFHYNNPESYLKHYPEIDELKSFVDILNYIRKEFNIEF</sequence>
<comment type="caution">
    <text evidence="1">The sequence shown here is derived from an EMBL/GenBank/DDBJ whole genome shotgun (WGS) entry which is preliminary data.</text>
</comment>